<dbReference type="RefSeq" id="WP_066379750.1">
    <property type="nucleotide sequence ID" value="NZ_LTAZ01000003.1"/>
</dbReference>
<evidence type="ECO:0000313" key="2">
    <source>
        <dbReference type="EMBL" id="KYH26882.1"/>
    </source>
</evidence>
<evidence type="ECO:0000313" key="3">
    <source>
        <dbReference type="Proteomes" id="UP000075321"/>
    </source>
</evidence>
<keyword evidence="1" id="KW-1133">Transmembrane helix</keyword>
<keyword evidence="3" id="KW-1185">Reference proteome</keyword>
<comment type="caution">
    <text evidence="2">The sequence shown here is derived from an EMBL/GenBank/DDBJ whole genome shotgun (WGS) entry which is preliminary data.</text>
</comment>
<reference evidence="2 3" key="1">
    <citation type="submission" date="2016-02" db="EMBL/GenBank/DDBJ databases">
        <title>Genome sequence of Halalkalicoccus paucihalophilus DSM 24557.</title>
        <authorList>
            <person name="Poehlein A."/>
            <person name="Daniel R."/>
        </authorList>
    </citation>
    <scope>NUCLEOTIDE SEQUENCE [LARGE SCALE GENOMIC DNA]</scope>
    <source>
        <strain evidence="2 3">DSM 24557</strain>
    </source>
</reference>
<proteinExistence type="predicted"/>
<dbReference type="EMBL" id="LTAZ01000003">
    <property type="protein sequence ID" value="KYH26882.1"/>
    <property type="molecule type" value="Genomic_DNA"/>
</dbReference>
<sequence>MDSDGALARTTRRRRLLFGLVGLFVVLLTVGTSLIFAGYPGLGITLVAVSPLALVAAVVSLVRG</sequence>
<keyword evidence="1" id="KW-0472">Membrane</keyword>
<gene>
    <name evidence="2" type="ORF">HAPAU_07690</name>
</gene>
<accession>A0A151AH52</accession>
<evidence type="ECO:0000256" key="1">
    <source>
        <dbReference type="SAM" id="Phobius"/>
    </source>
</evidence>
<dbReference type="PATRIC" id="fig|1008153.3.peg.772"/>
<feature type="transmembrane region" description="Helical" evidence="1">
    <location>
        <begin position="42"/>
        <end position="62"/>
    </location>
</feature>
<keyword evidence="1" id="KW-0812">Transmembrane</keyword>
<dbReference type="Proteomes" id="UP000075321">
    <property type="component" value="Unassembled WGS sequence"/>
</dbReference>
<dbReference type="AlphaFoldDB" id="A0A151AH52"/>
<organism evidence="2 3">
    <name type="scientific">Halalkalicoccus paucihalophilus</name>
    <dbReference type="NCBI Taxonomy" id="1008153"/>
    <lineage>
        <taxon>Archaea</taxon>
        <taxon>Methanobacteriati</taxon>
        <taxon>Methanobacteriota</taxon>
        <taxon>Stenosarchaea group</taxon>
        <taxon>Halobacteria</taxon>
        <taxon>Halobacteriales</taxon>
        <taxon>Halococcaceae</taxon>
        <taxon>Halalkalicoccus</taxon>
    </lineage>
</organism>
<feature type="transmembrane region" description="Helical" evidence="1">
    <location>
        <begin position="16"/>
        <end position="36"/>
    </location>
</feature>
<name>A0A151AH52_9EURY</name>
<protein>
    <submittedName>
        <fullName evidence="2">Uncharacterized protein</fullName>
    </submittedName>
</protein>